<dbReference type="EMBL" id="QOWE01000014">
    <property type="protein sequence ID" value="RCR68320.1"/>
    <property type="molecule type" value="Genomic_DNA"/>
</dbReference>
<feature type="domain" description="Response regulatory" evidence="7">
    <location>
        <begin position="6"/>
        <end position="123"/>
    </location>
</feature>
<name>A0A368JKX7_9BACT</name>
<feature type="modified residue" description="4-aspartylphosphate" evidence="5">
    <location>
        <position position="58"/>
    </location>
</feature>
<dbReference type="AlphaFoldDB" id="A0A368JKX7"/>
<dbReference type="PANTHER" id="PTHR43214">
    <property type="entry name" value="TWO-COMPONENT RESPONSE REGULATOR"/>
    <property type="match status" value="1"/>
</dbReference>
<dbReference type="SMART" id="SM00421">
    <property type="entry name" value="HTH_LUXR"/>
    <property type="match status" value="1"/>
</dbReference>
<proteinExistence type="predicted"/>
<keyword evidence="3 8" id="KW-0238">DNA-binding</keyword>
<evidence type="ECO:0000259" key="7">
    <source>
        <dbReference type="PROSITE" id="PS50110"/>
    </source>
</evidence>
<dbReference type="InterPro" id="IPR039420">
    <property type="entry name" value="WalR-like"/>
</dbReference>
<evidence type="ECO:0000256" key="5">
    <source>
        <dbReference type="PROSITE-ProRule" id="PRU00169"/>
    </source>
</evidence>
<evidence type="ECO:0000256" key="3">
    <source>
        <dbReference type="ARBA" id="ARBA00023125"/>
    </source>
</evidence>
<dbReference type="InterPro" id="IPR001789">
    <property type="entry name" value="Sig_transdc_resp-reg_receiver"/>
</dbReference>
<organism evidence="8 9">
    <name type="scientific">Larkinella punicea</name>
    <dbReference type="NCBI Taxonomy" id="2315727"/>
    <lineage>
        <taxon>Bacteria</taxon>
        <taxon>Pseudomonadati</taxon>
        <taxon>Bacteroidota</taxon>
        <taxon>Cytophagia</taxon>
        <taxon>Cytophagales</taxon>
        <taxon>Spirosomataceae</taxon>
        <taxon>Larkinella</taxon>
    </lineage>
</organism>
<sequence length="217" mass="24663">MALKTSIAIVDDHRLLAQALADLIQKFDNYEVRIVAENGRDLIRHLSQGDCPDIVLLDINMPEMDGFETAAYLKEHCPTCKVLALSMMDREENIVRMIRNGVRGYLLKGCRPAELRLALDDLRTKGYHYSEFMTTQLVRSLNPTENGTPAALFNLNDRELTFLKLACSELTYVEIADKMCVSARTVDGYRESVFMKMQVKTRVGMVLDAIRWGLVQL</sequence>
<keyword evidence="9" id="KW-1185">Reference proteome</keyword>
<accession>A0A368JKX7</accession>
<evidence type="ECO:0000259" key="6">
    <source>
        <dbReference type="PROSITE" id="PS50043"/>
    </source>
</evidence>
<dbReference type="Pfam" id="PF00196">
    <property type="entry name" value="GerE"/>
    <property type="match status" value="1"/>
</dbReference>
<evidence type="ECO:0000313" key="9">
    <source>
        <dbReference type="Proteomes" id="UP000253383"/>
    </source>
</evidence>
<gene>
    <name evidence="8" type="ORF">DUE52_17565</name>
</gene>
<keyword evidence="1 5" id="KW-0597">Phosphoprotein</keyword>
<evidence type="ECO:0000256" key="1">
    <source>
        <dbReference type="ARBA" id="ARBA00022553"/>
    </source>
</evidence>
<dbReference type="CDD" id="cd06170">
    <property type="entry name" value="LuxR_C_like"/>
    <property type="match status" value="1"/>
</dbReference>
<reference evidence="8 9" key="1">
    <citation type="submission" date="2018-07" db="EMBL/GenBank/DDBJ databases">
        <title>Genome analysis of Larkinella rosea.</title>
        <authorList>
            <person name="Zhou Z."/>
            <person name="Wang G."/>
        </authorList>
    </citation>
    <scope>NUCLEOTIDE SEQUENCE [LARGE SCALE GENOMIC DNA]</scope>
    <source>
        <strain evidence="9">zzj9</strain>
    </source>
</reference>
<keyword evidence="2" id="KW-0805">Transcription regulation</keyword>
<dbReference type="InterPro" id="IPR016032">
    <property type="entry name" value="Sig_transdc_resp-reg_C-effctor"/>
</dbReference>
<dbReference type="Pfam" id="PF00072">
    <property type="entry name" value="Response_reg"/>
    <property type="match status" value="1"/>
</dbReference>
<dbReference type="Gene3D" id="3.40.50.2300">
    <property type="match status" value="1"/>
</dbReference>
<dbReference type="Proteomes" id="UP000253383">
    <property type="component" value="Unassembled WGS sequence"/>
</dbReference>
<dbReference type="InterPro" id="IPR000792">
    <property type="entry name" value="Tscrpt_reg_LuxR_C"/>
</dbReference>
<keyword evidence="4" id="KW-0804">Transcription</keyword>
<feature type="domain" description="HTH luxR-type" evidence="6">
    <location>
        <begin position="148"/>
        <end position="213"/>
    </location>
</feature>
<protein>
    <submittedName>
        <fullName evidence="8">DNA-binding response regulator</fullName>
    </submittedName>
</protein>
<dbReference type="PROSITE" id="PS50043">
    <property type="entry name" value="HTH_LUXR_2"/>
    <property type="match status" value="1"/>
</dbReference>
<dbReference type="OrthoDB" id="9797341at2"/>
<dbReference type="InterPro" id="IPR058245">
    <property type="entry name" value="NreC/VraR/RcsB-like_REC"/>
</dbReference>
<dbReference type="PROSITE" id="PS50110">
    <property type="entry name" value="RESPONSE_REGULATORY"/>
    <property type="match status" value="1"/>
</dbReference>
<evidence type="ECO:0000256" key="2">
    <source>
        <dbReference type="ARBA" id="ARBA00023015"/>
    </source>
</evidence>
<evidence type="ECO:0000256" key="4">
    <source>
        <dbReference type="ARBA" id="ARBA00023163"/>
    </source>
</evidence>
<dbReference type="GO" id="GO:0003677">
    <property type="term" value="F:DNA binding"/>
    <property type="evidence" value="ECO:0007669"/>
    <property type="project" value="UniProtKB-KW"/>
</dbReference>
<comment type="caution">
    <text evidence="8">The sequence shown here is derived from an EMBL/GenBank/DDBJ whole genome shotgun (WGS) entry which is preliminary data.</text>
</comment>
<dbReference type="SUPFAM" id="SSF52172">
    <property type="entry name" value="CheY-like"/>
    <property type="match status" value="1"/>
</dbReference>
<dbReference type="SMART" id="SM00448">
    <property type="entry name" value="REC"/>
    <property type="match status" value="1"/>
</dbReference>
<dbReference type="GO" id="GO:0000160">
    <property type="term" value="P:phosphorelay signal transduction system"/>
    <property type="evidence" value="ECO:0007669"/>
    <property type="project" value="InterPro"/>
</dbReference>
<evidence type="ECO:0000313" key="8">
    <source>
        <dbReference type="EMBL" id="RCR68320.1"/>
    </source>
</evidence>
<dbReference type="SUPFAM" id="SSF46894">
    <property type="entry name" value="C-terminal effector domain of the bipartite response regulators"/>
    <property type="match status" value="1"/>
</dbReference>
<dbReference type="PANTHER" id="PTHR43214:SF41">
    <property type="entry name" value="NITRATE_NITRITE RESPONSE REGULATOR PROTEIN NARP"/>
    <property type="match status" value="1"/>
</dbReference>
<dbReference type="CDD" id="cd17535">
    <property type="entry name" value="REC_NarL-like"/>
    <property type="match status" value="1"/>
</dbReference>
<dbReference type="InterPro" id="IPR011006">
    <property type="entry name" value="CheY-like_superfamily"/>
</dbReference>
<dbReference type="GO" id="GO:0006355">
    <property type="term" value="P:regulation of DNA-templated transcription"/>
    <property type="evidence" value="ECO:0007669"/>
    <property type="project" value="InterPro"/>
</dbReference>